<accession>A0A0U5CBD3</accession>
<reference evidence="9" key="1">
    <citation type="journal article" date="2016" name="Genome Announc.">
        <title>Draft genome sequences of fungus Aspergillus calidoustus.</title>
        <authorList>
            <person name="Horn F."/>
            <person name="Linde J."/>
            <person name="Mattern D.J."/>
            <person name="Walther G."/>
            <person name="Guthke R."/>
            <person name="Scherlach K."/>
            <person name="Martin K."/>
            <person name="Brakhage A.A."/>
            <person name="Petzke L."/>
            <person name="Valiante V."/>
        </authorList>
    </citation>
    <scope>NUCLEOTIDE SEQUENCE [LARGE SCALE GENOMIC DNA]</scope>
    <source>
        <strain evidence="9">SF006504</strain>
    </source>
</reference>
<dbReference type="InterPro" id="IPR003726">
    <property type="entry name" value="HCY_dom"/>
</dbReference>
<dbReference type="PANTHER" id="PTHR46015">
    <property type="entry name" value="ZGC:172121"/>
    <property type="match status" value="1"/>
</dbReference>
<dbReference type="InterPro" id="IPR051486">
    <property type="entry name" value="Hcy_S-methyltransferase"/>
</dbReference>
<protein>
    <recommendedName>
        <fullName evidence="7">Hcy-binding domain-containing protein</fullName>
    </recommendedName>
</protein>
<organism evidence="8 9">
    <name type="scientific">Aspergillus calidoustus</name>
    <dbReference type="NCBI Taxonomy" id="454130"/>
    <lineage>
        <taxon>Eukaryota</taxon>
        <taxon>Fungi</taxon>
        <taxon>Dikarya</taxon>
        <taxon>Ascomycota</taxon>
        <taxon>Pezizomycotina</taxon>
        <taxon>Eurotiomycetes</taxon>
        <taxon>Eurotiomycetidae</taxon>
        <taxon>Eurotiales</taxon>
        <taxon>Aspergillaceae</taxon>
        <taxon>Aspergillus</taxon>
        <taxon>Aspergillus subgen. Nidulantes</taxon>
    </lineage>
</organism>
<evidence type="ECO:0000256" key="2">
    <source>
        <dbReference type="ARBA" id="ARBA00022679"/>
    </source>
</evidence>
<dbReference type="STRING" id="454130.A0A0U5CBD3"/>
<dbReference type="PANTHER" id="PTHR46015:SF1">
    <property type="entry name" value="HOMOCYSTEINE S-METHYLTRANSFERASE-LIKE ISOFORM 1"/>
    <property type="match status" value="1"/>
</dbReference>
<dbReference type="SUPFAM" id="SSF82282">
    <property type="entry name" value="Homocysteine S-methyltransferase"/>
    <property type="match status" value="1"/>
</dbReference>
<keyword evidence="3" id="KW-0479">Metal-binding</keyword>
<dbReference type="AlphaFoldDB" id="A0A0U5CBD3"/>
<dbReference type="GO" id="GO:0046872">
    <property type="term" value="F:metal ion binding"/>
    <property type="evidence" value="ECO:0007669"/>
    <property type="project" value="UniProtKB-KW"/>
</dbReference>
<keyword evidence="2" id="KW-0808">Transferase</keyword>
<keyword evidence="9" id="KW-1185">Reference proteome</keyword>
<dbReference type="EMBL" id="CDMC01000008">
    <property type="protein sequence ID" value="CEL06585.1"/>
    <property type="molecule type" value="Genomic_DNA"/>
</dbReference>
<feature type="compositionally biased region" description="Basic and acidic residues" evidence="6">
    <location>
        <begin position="202"/>
        <end position="220"/>
    </location>
</feature>
<dbReference type="OMA" id="TECYEAQ"/>
<keyword evidence="4" id="KW-0862">Zinc</keyword>
<dbReference type="Proteomes" id="UP000054771">
    <property type="component" value="Unassembled WGS sequence"/>
</dbReference>
<evidence type="ECO:0000256" key="1">
    <source>
        <dbReference type="ARBA" id="ARBA00022603"/>
    </source>
</evidence>
<evidence type="ECO:0000259" key="7">
    <source>
        <dbReference type="PROSITE" id="PS50970"/>
    </source>
</evidence>
<name>A0A0U5CBD3_ASPCI</name>
<dbReference type="Gene3D" id="3.20.20.330">
    <property type="entry name" value="Homocysteine-binding-like domain"/>
    <property type="match status" value="1"/>
</dbReference>
<proteinExistence type="predicted"/>
<feature type="domain" description="Hcy-binding" evidence="7">
    <location>
        <begin position="87"/>
        <end position="470"/>
    </location>
</feature>
<evidence type="ECO:0000313" key="9">
    <source>
        <dbReference type="Proteomes" id="UP000054771"/>
    </source>
</evidence>
<feature type="region of interest" description="Disordered" evidence="6">
    <location>
        <begin position="196"/>
        <end position="220"/>
    </location>
</feature>
<evidence type="ECO:0000256" key="5">
    <source>
        <dbReference type="PROSITE-ProRule" id="PRU00333"/>
    </source>
</evidence>
<dbReference type="GO" id="GO:0032259">
    <property type="term" value="P:methylation"/>
    <property type="evidence" value="ECO:0007669"/>
    <property type="project" value="UniProtKB-KW"/>
</dbReference>
<evidence type="ECO:0000256" key="4">
    <source>
        <dbReference type="ARBA" id="ARBA00022833"/>
    </source>
</evidence>
<comment type="caution">
    <text evidence="5">Lacks conserved residue(s) required for the propagation of feature annotation.</text>
</comment>
<dbReference type="Pfam" id="PF02574">
    <property type="entry name" value="S-methyl_trans"/>
    <property type="match status" value="1"/>
</dbReference>
<dbReference type="GO" id="GO:0008898">
    <property type="term" value="F:S-adenosylmethionine-homocysteine S-methyltransferase activity"/>
    <property type="evidence" value="ECO:0007669"/>
    <property type="project" value="TreeGrafter"/>
</dbReference>
<evidence type="ECO:0000256" key="3">
    <source>
        <dbReference type="ARBA" id="ARBA00022723"/>
    </source>
</evidence>
<dbReference type="InterPro" id="IPR036589">
    <property type="entry name" value="HCY_dom_sf"/>
</dbReference>
<dbReference type="GO" id="GO:0009086">
    <property type="term" value="P:methionine biosynthetic process"/>
    <property type="evidence" value="ECO:0007669"/>
    <property type="project" value="TreeGrafter"/>
</dbReference>
<dbReference type="OrthoDB" id="261426at2759"/>
<dbReference type="PROSITE" id="PS50970">
    <property type="entry name" value="HCY"/>
    <property type="match status" value="1"/>
</dbReference>
<dbReference type="GO" id="GO:0033528">
    <property type="term" value="P:S-methylmethionine cycle"/>
    <property type="evidence" value="ECO:0007669"/>
    <property type="project" value="TreeGrafter"/>
</dbReference>
<sequence>MGVAEQTKIFLNLLTEPPSSLCKTYKCNCFISIGEIVNPAQLAHTKSLSISPKNKPPPELSIDHHDAVTLLPSRFSCNHSQQFFKFQVPSLTHHTMQILLLDGGLGTTLESPPYNITFTPQTPLWSSHLLLSAPSTLAAVHRSFRAAGADILLTATYQSSTEGFTRTRPELTDEDAARYMRSAVKIARGVVGDPLSASASVKQEEKEKGETQGHDTRGLEQGRQCRVALSLGPFGATMTPVSAEYSGVYPSEMDSEGALRSWHARRLGVFVEDGEAWDGVEYVAFETVKRTDEVRAVRGAIFDVTQGLEQGYGRKPWWVCGVFPTEEVDEGEVRRWVAAALREQRDGSGFALPRPWGIGVNCTRVDHIIRIVEIMRDELHRLSERGDFVDEWASRSGRPWLVLYPDGTKGEKYDPVSKTWVAGATAVRRPWDESFWDVVQRQAEGDWEGIIIASRCQATLAGLDGLRIAAPSIYVTS</sequence>
<evidence type="ECO:0000256" key="6">
    <source>
        <dbReference type="SAM" id="MobiDB-lite"/>
    </source>
</evidence>
<evidence type="ECO:0000313" key="8">
    <source>
        <dbReference type="EMBL" id="CEL06585.1"/>
    </source>
</evidence>
<keyword evidence="1" id="KW-0489">Methyltransferase</keyword>
<gene>
    <name evidence="8" type="ORF">ASPCAL09758</name>
</gene>